<evidence type="ECO:0000256" key="1">
    <source>
        <dbReference type="SAM" id="Phobius"/>
    </source>
</evidence>
<proteinExistence type="predicted"/>
<sequence>MIFSVFPTNAAKSQIHAFILHINLVLLFYLRKKMFISSKNWHLLNTHLWIFIIFLALIDKENFDV</sequence>
<keyword evidence="3" id="KW-1185">Reference proteome</keyword>
<keyword evidence="1" id="KW-0812">Transmembrane</keyword>
<name>E8LJP1_SUCHY</name>
<keyword evidence="1" id="KW-1133">Transmembrane helix</keyword>
<reference evidence="2 3" key="1">
    <citation type="submission" date="2011-01" db="EMBL/GenBank/DDBJ databases">
        <authorList>
            <person name="Weinstock G."/>
            <person name="Sodergren E."/>
            <person name="Clifton S."/>
            <person name="Fulton L."/>
            <person name="Fulton B."/>
            <person name="Courtney L."/>
            <person name="Fronick C."/>
            <person name="Harrison M."/>
            <person name="Strong C."/>
            <person name="Farmer C."/>
            <person name="Delahaunty K."/>
            <person name="Markovic C."/>
            <person name="Hall O."/>
            <person name="Minx P."/>
            <person name="Tomlinson C."/>
            <person name="Mitreva M."/>
            <person name="Hou S."/>
            <person name="Chen J."/>
            <person name="Wollam A."/>
            <person name="Pepin K.H."/>
            <person name="Johnson M."/>
            <person name="Bhonagiri V."/>
            <person name="Zhang X."/>
            <person name="Suruliraj S."/>
            <person name="Warren W."/>
            <person name="Chinwalla A."/>
            <person name="Mardis E.R."/>
            <person name="Wilson R.K."/>
        </authorList>
    </citation>
    <scope>NUCLEOTIDE SEQUENCE [LARGE SCALE GENOMIC DNA]</scope>
    <source>
        <strain evidence="3">DSM 22608 / JCM 16073 / KCTC 15190 / YIT 12066</strain>
    </source>
</reference>
<dbReference type="Proteomes" id="UP000018458">
    <property type="component" value="Unassembled WGS sequence"/>
</dbReference>
<feature type="transmembrane region" description="Helical" evidence="1">
    <location>
        <begin position="42"/>
        <end position="58"/>
    </location>
</feature>
<dbReference type="HOGENOM" id="CLU_2848202_0_0_6"/>
<dbReference type="AlphaFoldDB" id="E8LJP1"/>
<keyword evidence="1" id="KW-0472">Membrane</keyword>
<gene>
    <name evidence="2" type="ORF">HMPREF9444_00924</name>
</gene>
<comment type="caution">
    <text evidence="2">The sequence shown here is derived from an EMBL/GenBank/DDBJ whole genome shotgun (WGS) entry which is preliminary data.</text>
</comment>
<accession>E8LJP1</accession>
<evidence type="ECO:0000313" key="3">
    <source>
        <dbReference type="Proteomes" id="UP000018458"/>
    </source>
</evidence>
<protein>
    <submittedName>
        <fullName evidence="2">Uncharacterized protein</fullName>
    </submittedName>
</protein>
<dbReference type="EMBL" id="AEVO01000042">
    <property type="protein sequence ID" value="EFY07339.1"/>
    <property type="molecule type" value="Genomic_DNA"/>
</dbReference>
<evidence type="ECO:0000313" key="2">
    <source>
        <dbReference type="EMBL" id="EFY07339.1"/>
    </source>
</evidence>
<organism evidence="2 3">
    <name type="scientific">Succinatimonas hippei (strain DSM 22608 / JCM 16073 / KCTC 15190 / YIT 12066)</name>
    <dbReference type="NCBI Taxonomy" id="762983"/>
    <lineage>
        <taxon>Bacteria</taxon>
        <taxon>Pseudomonadati</taxon>
        <taxon>Pseudomonadota</taxon>
        <taxon>Gammaproteobacteria</taxon>
        <taxon>Aeromonadales</taxon>
        <taxon>Succinivibrionaceae</taxon>
        <taxon>Succinatimonas</taxon>
    </lineage>
</organism>
<feature type="transmembrane region" description="Helical" evidence="1">
    <location>
        <begin position="13"/>
        <end position="30"/>
    </location>
</feature>